<organism evidence="7 8">
    <name type="scientific">Daucus carota subsp. sativus</name>
    <name type="common">Carrot</name>
    <dbReference type="NCBI Taxonomy" id="79200"/>
    <lineage>
        <taxon>Eukaryota</taxon>
        <taxon>Viridiplantae</taxon>
        <taxon>Streptophyta</taxon>
        <taxon>Embryophyta</taxon>
        <taxon>Tracheophyta</taxon>
        <taxon>Spermatophyta</taxon>
        <taxon>Magnoliopsida</taxon>
        <taxon>eudicotyledons</taxon>
        <taxon>Gunneridae</taxon>
        <taxon>Pentapetalae</taxon>
        <taxon>asterids</taxon>
        <taxon>campanulids</taxon>
        <taxon>Apiales</taxon>
        <taxon>Apiaceae</taxon>
        <taxon>Apioideae</taxon>
        <taxon>Scandiceae</taxon>
        <taxon>Daucinae</taxon>
        <taxon>Daucus</taxon>
        <taxon>Daucus sect. Daucus</taxon>
    </lineage>
</organism>
<dbReference type="InterPro" id="IPR036291">
    <property type="entry name" value="NAD(P)-bd_dom_sf"/>
</dbReference>
<dbReference type="GO" id="GO:0005829">
    <property type="term" value="C:cytosol"/>
    <property type="evidence" value="ECO:0007669"/>
    <property type="project" value="TreeGrafter"/>
</dbReference>
<comment type="similarity">
    <text evidence="4">Belongs to the D-isomer specific 2-hydroxyacid dehydrogenase family.</text>
</comment>
<dbReference type="PANTHER" id="PTHR10996">
    <property type="entry name" value="2-HYDROXYACID DEHYDROGENASE-RELATED"/>
    <property type="match status" value="1"/>
</dbReference>
<evidence type="ECO:0000256" key="4">
    <source>
        <dbReference type="RuleBase" id="RU003719"/>
    </source>
</evidence>
<feature type="domain" description="D-isomer specific 2-hydroxyacid dehydrogenase catalytic" evidence="5">
    <location>
        <begin position="59"/>
        <end position="326"/>
    </location>
</feature>
<accession>A0AAF0WHV1</accession>
<dbReference type="PANTHER" id="PTHR10996:SF268">
    <property type="entry name" value="GLYOXYLATE_HYDROXYPYRUVATE REDUCTASE HPR3"/>
    <property type="match status" value="1"/>
</dbReference>
<reference evidence="7" key="1">
    <citation type="journal article" date="2016" name="Nat. Genet.">
        <title>A high-quality carrot genome assembly provides new insights into carotenoid accumulation and asterid genome evolution.</title>
        <authorList>
            <person name="Iorizzo M."/>
            <person name="Ellison S."/>
            <person name="Senalik D."/>
            <person name="Zeng P."/>
            <person name="Satapoomin P."/>
            <person name="Huang J."/>
            <person name="Bowman M."/>
            <person name="Iovene M."/>
            <person name="Sanseverino W."/>
            <person name="Cavagnaro P."/>
            <person name="Yildiz M."/>
            <person name="Macko-Podgorni A."/>
            <person name="Moranska E."/>
            <person name="Grzebelus E."/>
            <person name="Grzebelus D."/>
            <person name="Ashrafi H."/>
            <person name="Zheng Z."/>
            <person name="Cheng S."/>
            <person name="Spooner D."/>
            <person name="Van Deynze A."/>
            <person name="Simon P."/>
        </authorList>
    </citation>
    <scope>NUCLEOTIDE SEQUENCE</scope>
    <source>
        <tissue evidence="7">Leaf</tissue>
    </source>
</reference>
<dbReference type="KEGG" id="dcr:108209616"/>
<dbReference type="GO" id="GO:0030267">
    <property type="term" value="F:glyoxylate reductase (NADPH) activity"/>
    <property type="evidence" value="ECO:0007669"/>
    <property type="project" value="TreeGrafter"/>
</dbReference>
<dbReference type="Pfam" id="PF00389">
    <property type="entry name" value="2-Hacid_dh"/>
    <property type="match status" value="1"/>
</dbReference>
<dbReference type="SUPFAM" id="SSF51735">
    <property type="entry name" value="NAD(P)-binding Rossmann-fold domains"/>
    <property type="match status" value="1"/>
</dbReference>
<dbReference type="GO" id="GO:0016618">
    <property type="term" value="F:hydroxypyruvate reductase [NAD(P)H] activity"/>
    <property type="evidence" value="ECO:0007669"/>
    <property type="project" value="TreeGrafter"/>
</dbReference>
<dbReference type="InterPro" id="IPR006139">
    <property type="entry name" value="D-isomer_2_OHA_DH_cat_dom"/>
</dbReference>
<evidence type="ECO:0000256" key="1">
    <source>
        <dbReference type="ARBA" id="ARBA00022857"/>
    </source>
</evidence>
<name>A0AAF0WHV1_DAUCS</name>
<keyword evidence="2 4" id="KW-0560">Oxidoreductase</keyword>
<feature type="domain" description="D-isomer specific 2-hydroxyacid dehydrogenase NAD-binding" evidence="6">
    <location>
        <begin position="122"/>
        <end position="295"/>
    </location>
</feature>
<keyword evidence="1" id="KW-0521">NADP</keyword>
<dbReference type="FunFam" id="3.40.50.720:FF:000213">
    <property type="entry name" value="Putative 2-hydroxyacid dehydrogenase"/>
    <property type="match status" value="1"/>
</dbReference>
<evidence type="ECO:0000256" key="2">
    <source>
        <dbReference type="ARBA" id="ARBA00023002"/>
    </source>
</evidence>
<dbReference type="CDD" id="cd12156">
    <property type="entry name" value="HPPR"/>
    <property type="match status" value="1"/>
</dbReference>
<sequence>MAATSSEFHDSNINNDGLPLVFYHCGQKYRGIPFREWIGTRYRLLEPSDSTFPTLSCSVRVLLCVGISEVTSEILDQLPSLECVVGSSVGVNHIDVAECCRRGIKVTSAGDAFTEDVADYAVGLLIAVLRRLSSADRFVRDGMWPVKGEYPLGLKLGGKQVGIVGLGSIGSEIAKRLEAFGCIIAYNSRKKKELVTFPYYETIHDLARNSDALIVCCTLTNETHHLINKEVLTALGKTGVIVNVGRGPLIDEKELVQSLLHGEIGGAALDVFENEPHVPEELLALNNVVLSAHKAVTTPESFSALVRVIVGNLDAFFAKQPFLSEVEPI</sequence>
<evidence type="ECO:0000259" key="6">
    <source>
        <dbReference type="Pfam" id="PF02826"/>
    </source>
</evidence>
<evidence type="ECO:0008006" key="9">
    <source>
        <dbReference type="Google" id="ProtNLM"/>
    </source>
</evidence>
<gene>
    <name evidence="7" type="ORF">DCAR_0207625</name>
</gene>
<dbReference type="Pfam" id="PF02826">
    <property type="entry name" value="2-Hacid_dh_C"/>
    <property type="match status" value="1"/>
</dbReference>
<reference evidence="7" key="2">
    <citation type="submission" date="2022-03" db="EMBL/GenBank/DDBJ databases">
        <title>Draft title - Genomic analysis of global carrot germplasm unveils the trajectory of domestication and the origin of high carotenoid orange carrot.</title>
        <authorList>
            <person name="Iorizzo M."/>
            <person name="Ellison S."/>
            <person name="Senalik D."/>
            <person name="Macko-Podgorni A."/>
            <person name="Grzebelus D."/>
            <person name="Bostan H."/>
            <person name="Rolling W."/>
            <person name="Curaba J."/>
            <person name="Simon P."/>
        </authorList>
    </citation>
    <scope>NUCLEOTIDE SEQUENCE</scope>
    <source>
        <tissue evidence="7">Leaf</tissue>
    </source>
</reference>
<dbReference type="Gene3D" id="3.40.50.720">
    <property type="entry name" value="NAD(P)-binding Rossmann-like Domain"/>
    <property type="match status" value="2"/>
</dbReference>
<protein>
    <recommendedName>
        <fullName evidence="9">Glyoxylate/hydroxypyruvate reductase HPR3-like</fullName>
    </recommendedName>
</protein>
<evidence type="ECO:0000313" key="7">
    <source>
        <dbReference type="EMBL" id="WOG88390.1"/>
    </source>
</evidence>
<dbReference type="SUPFAM" id="SSF52283">
    <property type="entry name" value="Formate/glycerate dehydrogenase catalytic domain-like"/>
    <property type="match status" value="1"/>
</dbReference>
<evidence type="ECO:0000259" key="5">
    <source>
        <dbReference type="Pfam" id="PF00389"/>
    </source>
</evidence>
<keyword evidence="3" id="KW-0520">NAD</keyword>
<dbReference type="Proteomes" id="UP000077755">
    <property type="component" value="Chromosome 2"/>
</dbReference>
<dbReference type="EMBL" id="CP093344">
    <property type="protein sequence ID" value="WOG88390.1"/>
    <property type="molecule type" value="Genomic_DNA"/>
</dbReference>
<dbReference type="GO" id="GO:0051287">
    <property type="term" value="F:NAD binding"/>
    <property type="evidence" value="ECO:0007669"/>
    <property type="project" value="InterPro"/>
</dbReference>
<dbReference type="InterPro" id="IPR006140">
    <property type="entry name" value="D-isomer_DH_NAD-bd"/>
</dbReference>
<keyword evidence="8" id="KW-1185">Reference proteome</keyword>
<evidence type="ECO:0000313" key="8">
    <source>
        <dbReference type="Proteomes" id="UP000077755"/>
    </source>
</evidence>
<dbReference type="InterPro" id="IPR050223">
    <property type="entry name" value="D-isomer_2-hydroxyacid_DH"/>
</dbReference>
<proteinExistence type="inferred from homology"/>
<dbReference type="AlphaFoldDB" id="A0AAF0WHV1"/>
<evidence type="ECO:0000256" key="3">
    <source>
        <dbReference type="ARBA" id="ARBA00023027"/>
    </source>
</evidence>